<dbReference type="Proteomes" id="UP000054266">
    <property type="component" value="Unassembled WGS sequence"/>
</dbReference>
<dbReference type="SUPFAM" id="SSF51182">
    <property type="entry name" value="RmlC-like cupins"/>
    <property type="match status" value="1"/>
</dbReference>
<dbReference type="PANTHER" id="PTHR16684:SF11">
    <property type="entry name" value="CENTROMERE PROTEIN C"/>
    <property type="match status" value="1"/>
</dbReference>
<dbReference type="InterPro" id="IPR011051">
    <property type="entry name" value="RmlC_Cupin_sf"/>
</dbReference>
<feature type="compositionally biased region" description="Basic and acidic residues" evidence="7">
    <location>
        <begin position="453"/>
        <end position="467"/>
    </location>
</feature>
<dbReference type="Pfam" id="PF11699">
    <property type="entry name" value="CENP-C_C"/>
    <property type="match status" value="1"/>
</dbReference>
<sequence>MASRPVARREPANVDYSAVGKAGRRTGVTLDQQPLDAYGMEQISAIFSSPRKPSPLKNMVVMETEREATPPALSAQRSTRNTPARPPRSASPRKSGISGTARKGNGVDIFSTTKSLQHEDIEELENTPHRASTPSQDAQNLPPASVRTLQRTQPRRFSPSPRKSPLASRTSITPTRLHKRVSLELRRIENQVSPSIEDGDFDVYDEATEEFEAAIKGPVGAPVASEHAVGVTTTPPEEPSAPDIGFDDDETELDRELEEPAMPAPQNKANSRKKRKSDAIDQDEPAASPRPIKIAKKRGRPPILRDTASPVESPKPLSEKAKGKQPLRDMDTNLKLSSRQERELEVIVEKVRARPGPPRSLYILRRETPADDGITHTRSGRVSVKPLAYWRNERCVYGASPGGASLADGARFPLNSIKEIVRSEEVPERPDSKKSKGKKKKGKKGKGKARQTSAEKEKGAEEDKSDTSDSDLGPDDLPEDPDAEPWETETGTLRGNVAIWDNVAQAPTEQEQEIEIAHAPAAIPTREVKGSSSHDGPTFRYAKLLSTRFFGTGLVDLPPGGFKRPKNSRKMHMSFFVVKGRVTVTVGPLGGDETGSMNRFSIGKGGFWQVPRGNQYSIENEMNKPARIFFSQACEPEPTGDEE</sequence>
<feature type="region of interest" description="Disordered" evidence="7">
    <location>
        <begin position="60"/>
        <end position="177"/>
    </location>
</feature>
<dbReference type="InterPro" id="IPR025974">
    <property type="entry name" value="Mif2/CENP-C_cupin"/>
</dbReference>
<feature type="compositionally biased region" description="Low complexity" evidence="7">
    <location>
        <begin position="77"/>
        <end position="95"/>
    </location>
</feature>
<comment type="similarity">
    <text evidence="2">Belongs to the CENP-C/MIF2 family.</text>
</comment>
<dbReference type="HOGENOM" id="CLU_027966_0_0_1"/>
<dbReference type="Pfam" id="PF15624">
    <property type="entry name" value="Mif2_N"/>
    <property type="match status" value="1"/>
</dbReference>
<feature type="region of interest" description="Disordered" evidence="7">
    <location>
        <begin position="1"/>
        <end position="27"/>
    </location>
</feature>
<evidence type="ECO:0000256" key="6">
    <source>
        <dbReference type="ARBA" id="ARBA00075033"/>
    </source>
</evidence>
<dbReference type="GO" id="GO:0051382">
    <property type="term" value="P:kinetochore assembly"/>
    <property type="evidence" value="ECO:0007669"/>
    <property type="project" value="InterPro"/>
</dbReference>
<name>A0A0D2E0W8_9EURO</name>
<gene>
    <name evidence="10" type="ORF">PV04_03959</name>
</gene>
<dbReference type="AlphaFoldDB" id="A0A0D2E0W8"/>
<reference evidence="10 11" key="1">
    <citation type="submission" date="2015-01" db="EMBL/GenBank/DDBJ databases">
        <title>The Genome Sequence of Capronia semiimmersa CBS27337.</title>
        <authorList>
            <consortium name="The Broad Institute Genomics Platform"/>
            <person name="Cuomo C."/>
            <person name="de Hoog S."/>
            <person name="Gorbushina A."/>
            <person name="Stielow B."/>
            <person name="Teixiera M."/>
            <person name="Abouelleil A."/>
            <person name="Chapman S.B."/>
            <person name="Priest M."/>
            <person name="Young S.K."/>
            <person name="Wortman J."/>
            <person name="Nusbaum C."/>
            <person name="Birren B."/>
        </authorList>
    </citation>
    <scope>NUCLEOTIDE SEQUENCE [LARGE SCALE GENOMIC DNA]</scope>
    <source>
        <strain evidence="10 11">CBS 27337</strain>
    </source>
</reference>
<feature type="region of interest" description="Disordered" evidence="7">
    <location>
        <begin position="216"/>
        <end position="338"/>
    </location>
</feature>
<evidence type="ECO:0000256" key="5">
    <source>
        <dbReference type="ARBA" id="ARBA00057947"/>
    </source>
</evidence>
<dbReference type="Gene3D" id="2.60.120.10">
    <property type="entry name" value="Jelly Rolls"/>
    <property type="match status" value="1"/>
</dbReference>
<feature type="compositionally biased region" description="Acidic residues" evidence="7">
    <location>
        <begin position="245"/>
        <end position="259"/>
    </location>
</feature>
<feature type="compositionally biased region" description="Acidic residues" evidence="7">
    <location>
        <begin position="468"/>
        <end position="487"/>
    </location>
</feature>
<evidence type="ECO:0000313" key="11">
    <source>
        <dbReference type="Proteomes" id="UP000054266"/>
    </source>
</evidence>
<dbReference type="PANTHER" id="PTHR16684">
    <property type="entry name" value="CENTROMERE PROTEIN C"/>
    <property type="match status" value="1"/>
</dbReference>
<accession>A0A0D2E0W8</accession>
<feature type="compositionally biased region" description="Basic and acidic residues" evidence="7">
    <location>
        <begin position="422"/>
        <end position="434"/>
    </location>
</feature>
<dbReference type="STRING" id="5601.A0A0D2E0W8"/>
<organism evidence="10 11">
    <name type="scientific">Phialophora macrospora</name>
    <dbReference type="NCBI Taxonomy" id="1851006"/>
    <lineage>
        <taxon>Eukaryota</taxon>
        <taxon>Fungi</taxon>
        <taxon>Dikarya</taxon>
        <taxon>Ascomycota</taxon>
        <taxon>Pezizomycotina</taxon>
        <taxon>Eurotiomycetes</taxon>
        <taxon>Chaetothyriomycetidae</taxon>
        <taxon>Chaetothyriales</taxon>
        <taxon>Herpotrichiellaceae</taxon>
        <taxon>Phialophora</taxon>
    </lineage>
</organism>
<feature type="compositionally biased region" description="Polar residues" evidence="7">
    <location>
        <begin position="129"/>
        <end position="139"/>
    </location>
</feature>
<proteinExistence type="inferred from homology"/>
<evidence type="ECO:0000259" key="8">
    <source>
        <dbReference type="Pfam" id="PF11699"/>
    </source>
</evidence>
<protein>
    <recommendedName>
        <fullName evidence="6">CENP-C homolog</fullName>
    </recommendedName>
</protein>
<evidence type="ECO:0000256" key="7">
    <source>
        <dbReference type="SAM" id="MobiDB-lite"/>
    </source>
</evidence>
<dbReference type="InterPro" id="IPR028929">
    <property type="entry name" value="Mif2_N"/>
</dbReference>
<dbReference type="GO" id="GO:0019237">
    <property type="term" value="F:centromeric DNA binding"/>
    <property type="evidence" value="ECO:0007669"/>
    <property type="project" value="InterPro"/>
</dbReference>
<feature type="domain" description="Mif2 N-terminal" evidence="9">
    <location>
        <begin position="16"/>
        <end position="133"/>
    </location>
</feature>
<feature type="domain" description="Mif2/CENP-C cupin" evidence="8">
    <location>
        <begin position="539"/>
        <end position="632"/>
    </location>
</feature>
<dbReference type="GO" id="GO:0051455">
    <property type="term" value="P:spindle attachment to meiosis I kinetochore"/>
    <property type="evidence" value="ECO:0007669"/>
    <property type="project" value="TreeGrafter"/>
</dbReference>
<feature type="compositionally biased region" description="Basic and acidic residues" evidence="7">
    <location>
        <begin position="317"/>
        <end position="338"/>
    </location>
</feature>
<feature type="region of interest" description="Disordered" evidence="7">
    <location>
        <begin position="422"/>
        <end position="488"/>
    </location>
</feature>
<feature type="compositionally biased region" description="Low complexity" evidence="7">
    <location>
        <begin position="155"/>
        <end position="165"/>
    </location>
</feature>
<keyword evidence="11" id="KW-1185">Reference proteome</keyword>
<dbReference type="InterPro" id="IPR028386">
    <property type="entry name" value="CENP-C/Mif2/cnp3"/>
</dbReference>
<evidence type="ECO:0000259" key="9">
    <source>
        <dbReference type="Pfam" id="PF15624"/>
    </source>
</evidence>
<evidence type="ECO:0000256" key="3">
    <source>
        <dbReference type="ARBA" id="ARBA00023125"/>
    </source>
</evidence>
<evidence type="ECO:0000256" key="1">
    <source>
        <dbReference type="ARBA" id="ARBA00004123"/>
    </source>
</evidence>
<keyword evidence="3" id="KW-0238">DNA-binding</keyword>
<dbReference type="GO" id="GO:0005634">
    <property type="term" value="C:nucleus"/>
    <property type="evidence" value="ECO:0007669"/>
    <property type="project" value="UniProtKB-SubCell"/>
</dbReference>
<dbReference type="InterPro" id="IPR014710">
    <property type="entry name" value="RmlC-like_jellyroll"/>
</dbReference>
<keyword evidence="4" id="KW-0539">Nucleus</keyword>
<feature type="compositionally biased region" description="Basic residues" evidence="7">
    <location>
        <begin position="435"/>
        <end position="449"/>
    </location>
</feature>
<dbReference type="EMBL" id="KN846958">
    <property type="protein sequence ID" value="KIW67982.1"/>
    <property type="molecule type" value="Genomic_DNA"/>
</dbReference>
<dbReference type="FunFam" id="2.60.120.10:FF:000033">
    <property type="entry name" value="Centromere protein C 1"/>
    <property type="match status" value="1"/>
</dbReference>
<evidence type="ECO:0000256" key="4">
    <source>
        <dbReference type="ARBA" id="ARBA00023242"/>
    </source>
</evidence>
<dbReference type="CDD" id="cd06993">
    <property type="entry name" value="cupin_CENP-C_C"/>
    <property type="match status" value="1"/>
</dbReference>
<dbReference type="GO" id="GO:0051315">
    <property type="term" value="P:attachment of mitotic spindle microtubules to kinetochore"/>
    <property type="evidence" value="ECO:0007669"/>
    <property type="project" value="TreeGrafter"/>
</dbReference>
<evidence type="ECO:0000313" key="10">
    <source>
        <dbReference type="EMBL" id="KIW67982.1"/>
    </source>
</evidence>
<comment type="subcellular location">
    <subcellularLocation>
        <location evidence="1">Nucleus</location>
    </subcellularLocation>
</comment>
<dbReference type="GO" id="GO:0000776">
    <property type="term" value="C:kinetochore"/>
    <property type="evidence" value="ECO:0007669"/>
    <property type="project" value="InterPro"/>
</dbReference>
<evidence type="ECO:0000256" key="2">
    <source>
        <dbReference type="ARBA" id="ARBA00010291"/>
    </source>
</evidence>
<comment type="function">
    <text evidence="5">Component of the kinetochore, a multiprotein complex that assembles on centromeric DNA and attaches chromosomes to spindle microtubules, mediating chromosome segregation and sister chromatid segregation during meiosis and mitosis. Component of the inner kinetochore constitutive centromere-associated network (CCAN), which serves as a structural platform for outer kinetochore assembly.</text>
</comment>